<name>A0ABN8X2G8_9GAMM</name>
<dbReference type="InterPro" id="IPR008007">
    <property type="entry name" value="Peptidase_M42"/>
</dbReference>
<evidence type="ECO:0000256" key="2">
    <source>
        <dbReference type="ARBA" id="ARBA00022438"/>
    </source>
</evidence>
<dbReference type="EMBL" id="OX458333">
    <property type="protein sequence ID" value="CAI8743427.1"/>
    <property type="molecule type" value="Genomic_DNA"/>
</dbReference>
<evidence type="ECO:0000256" key="5">
    <source>
        <dbReference type="ARBA" id="ARBA00022801"/>
    </source>
</evidence>
<dbReference type="PIRSF" id="PIRSF001123">
    <property type="entry name" value="PepA_GA"/>
    <property type="match status" value="1"/>
</dbReference>
<evidence type="ECO:0000256" key="3">
    <source>
        <dbReference type="ARBA" id="ARBA00022670"/>
    </source>
</evidence>
<gene>
    <name evidence="7" type="ORF">MSZNOR_0512</name>
</gene>
<keyword evidence="2 7" id="KW-0031">Aminopeptidase</keyword>
<dbReference type="SUPFAM" id="SSF101821">
    <property type="entry name" value="Aminopeptidase/glucanase lid domain"/>
    <property type="match status" value="1"/>
</dbReference>
<dbReference type="Proteomes" id="UP001162030">
    <property type="component" value="Chromosome"/>
</dbReference>
<dbReference type="InterPro" id="IPR023367">
    <property type="entry name" value="Peptidase_M42_dom2"/>
</dbReference>
<dbReference type="Pfam" id="PF05343">
    <property type="entry name" value="Peptidase_M42"/>
    <property type="match status" value="1"/>
</dbReference>
<evidence type="ECO:0000256" key="4">
    <source>
        <dbReference type="ARBA" id="ARBA00022723"/>
    </source>
</evidence>
<evidence type="ECO:0000313" key="8">
    <source>
        <dbReference type="Proteomes" id="UP001162030"/>
    </source>
</evidence>
<dbReference type="Gene3D" id="2.40.30.40">
    <property type="entry name" value="Peptidase M42, domain 2"/>
    <property type="match status" value="1"/>
</dbReference>
<dbReference type="InterPro" id="IPR051464">
    <property type="entry name" value="Peptidase_M42_aminopept"/>
</dbReference>
<proteinExistence type="inferred from homology"/>
<evidence type="ECO:0000256" key="1">
    <source>
        <dbReference type="ARBA" id="ARBA00006272"/>
    </source>
</evidence>
<dbReference type="GO" id="GO:0004177">
    <property type="term" value="F:aminopeptidase activity"/>
    <property type="evidence" value="ECO:0007669"/>
    <property type="project" value="UniProtKB-KW"/>
</dbReference>
<keyword evidence="8" id="KW-1185">Reference proteome</keyword>
<dbReference type="RefSeq" id="WP_026610612.1">
    <property type="nucleotide sequence ID" value="NZ_OX458333.1"/>
</dbReference>
<dbReference type="PANTHER" id="PTHR32481:SF0">
    <property type="entry name" value="AMINOPEPTIDASE YPDE-RELATED"/>
    <property type="match status" value="1"/>
</dbReference>
<keyword evidence="4" id="KW-0479">Metal-binding</keyword>
<evidence type="ECO:0000313" key="7">
    <source>
        <dbReference type="EMBL" id="CAI8743427.1"/>
    </source>
</evidence>
<reference evidence="7 8" key="1">
    <citation type="submission" date="2023-03" db="EMBL/GenBank/DDBJ databases">
        <authorList>
            <person name="Pearce D."/>
        </authorList>
    </citation>
    <scope>NUCLEOTIDE SEQUENCE [LARGE SCALE GENOMIC DNA]</scope>
    <source>
        <strain evidence="7">Msz</strain>
    </source>
</reference>
<keyword evidence="5" id="KW-0378">Hydrolase</keyword>
<organism evidence="7 8">
    <name type="scientific">Methylocaldum szegediense</name>
    <dbReference type="NCBI Taxonomy" id="73780"/>
    <lineage>
        <taxon>Bacteria</taxon>
        <taxon>Pseudomonadati</taxon>
        <taxon>Pseudomonadota</taxon>
        <taxon>Gammaproteobacteria</taxon>
        <taxon>Methylococcales</taxon>
        <taxon>Methylococcaceae</taxon>
        <taxon>Methylocaldum</taxon>
    </lineage>
</organism>
<sequence>MPEPFRDKLFRLISDLVLCHSPSGMEQEIDAFILSWLESVGVKAHSDNAGNIIARIRGVNSGPVLAVTAHKDEIGGIVKRVREDGKVEVRRLGGSFPWIYGEGVVDLLGDRLTIPAILSFGSRHVCHESPQKVYEEDKPPKWDTVWVDTKMSKSELEDAGVRPGTRMVVGRHRKAPFRMGDYIASYALDNKASVAILLLLAEAIKAPAADLDLVFTAKEEVGAIGALYYTHQKRIDELIALEIAPKSAEYPIESDEDPVLLSQDSYGMYDETLNGRLATAARKAGLHVQYAVLSQFGSDASIAMKAGHVSKAACLGFPAENSHGYEIAHLGALEACYRILQTYLS</sequence>
<comment type="similarity">
    <text evidence="1 6">Belongs to the peptidase M42 family.</text>
</comment>
<dbReference type="Gene3D" id="3.40.630.10">
    <property type="entry name" value="Zn peptidases"/>
    <property type="match status" value="1"/>
</dbReference>
<evidence type="ECO:0000256" key="6">
    <source>
        <dbReference type="PIRNR" id="PIRNR001123"/>
    </source>
</evidence>
<dbReference type="PANTHER" id="PTHR32481">
    <property type="entry name" value="AMINOPEPTIDASE"/>
    <property type="match status" value="1"/>
</dbReference>
<keyword evidence="3" id="KW-0645">Protease</keyword>
<protein>
    <submittedName>
        <fullName evidence="7">Aminopeptidase FrvX</fullName>
    </submittedName>
</protein>
<accession>A0ABN8X2G8</accession>
<dbReference type="SUPFAM" id="SSF53187">
    <property type="entry name" value="Zn-dependent exopeptidases"/>
    <property type="match status" value="1"/>
</dbReference>